<keyword evidence="3" id="KW-1185">Reference proteome</keyword>
<protein>
    <submittedName>
        <fullName evidence="2">Uncharacterized protein</fullName>
    </submittedName>
</protein>
<evidence type="ECO:0000256" key="1">
    <source>
        <dbReference type="SAM" id="MobiDB-lite"/>
    </source>
</evidence>
<name>A0AAD1XJ89_EUPCR</name>
<gene>
    <name evidence="2" type="ORF">ECRASSUSDP1_LOCUS15083</name>
</gene>
<proteinExistence type="predicted"/>
<feature type="compositionally biased region" description="Basic and acidic residues" evidence="1">
    <location>
        <begin position="14"/>
        <end position="36"/>
    </location>
</feature>
<comment type="caution">
    <text evidence="2">The sequence shown here is derived from an EMBL/GenBank/DDBJ whole genome shotgun (WGS) entry which is preliminary data.</text>
</comment>
<organism evidence="2 3">
    <name type="scientific">Euplotes crassus</name>
    <dbReference type="NCBI Taxonomy" id="5936"/>
    <lineage>
        <taxon>Eukaryota</taxon>
        <taxon>Sar</taxon>
        <taxon>Alveolata</taxon>
        <taxon>Ciliophora</taxon>
        <taxon>Intramacronucleata</taxon>
        <taxon>Spirotrichea</taxon>
        <taxon>Hypotrichia</taxon>
        <taxon>Euplotida</taxon>
        <taxon>Euplotidae</taxon>
        <taxon>Moneuplotes</taxon>
    </lineage>
</organism>
<evidence type="ECO:0000313" key="3">
    <source>
        <dbReference type="Proteomes" id="UP001295684"/>
    </source>
</evidence>
<evidence type="ECO:0000313" key="2">
    <source>
        <dbReference type="EMBL" id="CAI2373736.1"/>
    </source>
</evidence>
<feature type="region of interest" description="Disordered" evidence="1">
    <location>
        <begin position="1"/>
        <end position="36"/>
    </location>
</feature>
<sequence>MNLKCRTNRTLCAARKEPESTGNERKSTTNKLEEENKGLKEEIEKLKIVIMKLKEEKEDMESRSFGNHSEADMTQVKMKNFEEVKLPEISKLLNLINGNPTPDIDEDKEENKEEDEIDPNKEILKNHEPAFKIDKVPFLRDHFNEILNNILSVEGQIAMVVFDHVSISKFIKIANSERKKFMKRKEEDPIMNKILETKFSKSLVNFIREHGKEYTKILQDLRKTVRRLVYDRNKLFSYKKKLKKLESKARFSNNFPLSMEDQAKILKAISELKKKGILDFMSLWHIPQRDVDKEYGSDIELSDYEQYYQ</sequence>
<accession>A0AAD1XJ89</accession>
<dbReference type="AlphaFoldDB" id="A0AAD1XJ89"/>
<feature type="region of interest" description="Disordered" evidence="1">
    <location>
        <begin position="97"/>
        <end position="117"/>
    </location>
</feature>
<reference evidence="2" key="1">
    <citation type="submission" date="2023-07" db="EMBL/GenBank/DDBJ databases">
        <authorList>
            <consortium name="AG Swart"/>
            <person name="Singh M."/>
            <person name="Singh A."/>
            <person name="Seah K."/>
            <person name="Emmerich C."/>
        </authorList>
    </citation>
    <scope>NUCLEOTIDE SEQUENCE</scope>
    <source>
        <strain evidence="2">DP1</strain>
    </source>
</reference>
<feature type="compositionally biased region" description="Acidic residues" evidence="1">
    <location>
        <begin position="103"/>
        <end position="117"/>
    </location>
</feature>
<dbReference type="Proteomes" id="UP001295684">
    <property type="component" value="Unassembled WGS sequence"/>
</dbReference>
<dbReference type="EMBL" id="CAMPGE010015093">
    <property type="protein sequence ID" value="CAI2373736.1"/>
    <property type="molecule type" value="Genomic_DNA"/>
</dbReference>